<evidence type="ECO:0000313" key="9">
    <source>
        <dbReference type="Proteomes" id="UP000283128"/>
    </source>
</evidence>
<evidence type="ECO:0000256" key="5">
    <source>
        <dbReference type="ARBA" id="ARBA00023004"/>
    </source>
</evidence>
<comment type="similarity">
    <text evidence="1 7">Belongs to the cytochrome P450 family.</text>
</comment>
<comment type="caution">
    <text evidence="8">The sequence shown here is derived from an EMBL/GenBank/DDBJ whole genome shotgun (WGS) entry which is preliminary data.</text>
</comment>
<dbReference type="EMBL" id="RZYA01000029">
    <property type="protein sequence ID" value="RVU16063.1"/>
    <property type="molecule type" value="Genomic_DNA"/>
</dbReference>
<keyword evidence="9" id="KW-1185">Reference proteome</keyword>
<dbReference type="InterPro" id="IPR036396">
    <property type="entry name" value="Cyt_P450_sf"/>
</dbReference>
<keyword evidence="6 7" id="KW-0503">Monooxygenase</keyword>
<dbReference type="PRINTS" id="PR00385">
    <property type="entry name" value="P450"/>
</dbReference>
<dbReference type="InterPro" id="IPR001128">
    <property type="entry name" value="Cyt_P450"/>
</dbReference>
<evidence type="ECO:0000256" key="1">
    <source>
        <dbReference type="ARBA" id="ARBA00010617"/>
    </source>
</evidence>
<dbReference type="InterPro" id="IPR002397">
    <property type="entry name" value="Cyt_P450_B"/>
</dbReference>
<gene>
    <name evidence="8" type="ORF">EOT10_37405</name>
</gene>
<dbReference type="PANTHER" id="PTHR46696:SF6">
    <property type="entry name" value="P450, PUTATIVE (EUROFUNG)-RELATED"/>
    <property type="match status" value="1"/>
</dbReference>
<organism evidence="8 9">
    <name type="scientific">Streptomyces antnestii</name>
    <dbReference type="NCBI Taxonomy" id="2494256"/>
    <lineage>
        <taxon>Bacteria</taxon>
        <taxon>Bacillati</taxon>
        <taxon>Actinomycetota</taxon>
        <taxon>Actinomycetes</taxon>
        <taxon>Kitasatosporales</taxon>
        <taxon>Streptomycetaceae</taxon>
        <taxon>Streptomyces</taxon>
    </lineage>
</organism>
<proteinExistence type="inferred from homology"/>
<dbReference type="GO" id="GO:0020037">
    <property type="term" value="F:heme binding"/>
    <property type="evidence" value="ECO:0007669"/>
    <property type="project" value="InterPro"/>
</dbReference>
<keyword evidence="3 7" id="KW-0479">Metal-binding</keyword>
<dbReference type="OrthoDB" id="3218463at2"/>
<sequence length="413" mass="44919">MNVTEEVQETQVFPLAGSSYRCPAPQYARLRAEAPVVRVRTEGGVDAWLVTAYDEAREALADPRLSRAETVKPDAPRIGGAMTSTPDMIISMDGDEHARLRRLAAGAFTARRIEQMRPGIQRIADELLDPLAASASASSGPVDLVERFTVPMPLTVIGQLLGVPMEVLWLFAAHARDFVTVDDQGEDSDSVNGLAKLTESMVDVVAQKRAHPAEDLLSDLIAARDSGDRLSEQELVTFAFTLIGAGFDTTANQLASSVLALIAHHRDQWNWLAEDRSRIPRAVEELLRHVNLFSTDSAGNPRIAVEDLELGGVRIAKGDAVVIAISAANRDGRVFPDPDRLDLARTPNPHLSFGHGMHLCLGKQLTRMELEIAVDGLVRRFPDLSLAVPESEVPWHLGGINHALETLPVSLRG</sequence>
<dbReference type="PROSITE" id="PS00086">
    <property type="entry name" value="CYTOCHROME_P450"/>
    <property type="match status" value="1"/>
</dbReference>
<name>A0A3S2W844_9ACTN</name>
<dbReference type="SUPFAM" id="SSF48264">
    <property type="entry name" value="Cytochrome P450"/>
    <property type="match status" value="1"/>
</dbReference>
<dbReference type="Proteomes" id="UP000283128">
    <property type="component" value="Unassembled WGS sequence"/>
</dbReference>
<evidence type="ECO:0000256" key="4">
    <source>
        <dbReference type="ARBA" id="ARBA00023002"/>
    </source>
</evidence>
<evidence type="ECO:0000256" key="3">
    <source>
        <dbReference type="ARBA" id="ARBA00022723"/>
    </source>
</evidence>
<dbReference type="Pfam" id="PF00067">
    <property type="entry name" value="p450"/>
    <property type="match status" value="1"/>
</dbReference>
<accession>A0A3S2W844</accession>
<dbReference type="FunFam" id="1.10.630.10:FF:000018">
    <property type="entry name" value="Cytochrome P450 monooxygenase"/>
    <property type="match status" value="1"/>
</dbReference>
<dbReference type="GO" id="GO:0016705">
    <property type="term" value="F:oxidoreductase activity, acting on paired donors, with incorporation or reduction of molecular oxygen"/>
    <property type="evidence" value="ECO:0007669"/>
    <property type="project" value="InterPro"/>
</dbReference>
<dbReference type="Gene3D" id="1.10.630.10">
    <property type="entry name" value="Cytochrome P450"/>
    <property type="match status" value="1"/>
</dbReference>
<dbReference type="CDD" id="cd11031">
    <property type="entry name" value="Cyp158A-like"/>
    <property type="match status" value="1"/>
</dbReference>
<keyword evidence="2 7" id="KW-0349">Heme</keyword>
<dbReference type="PANTHER" id="PTHR46696">
    <property type="entry name" value="P450, PUTATIVE (EUROFUNG)-RELATED"/>
    <property type="match status" value="1"/>
</dbReference>
<reference evidence="8 9" key="1">
    <citation type="submission" date="2019-01" db="EMBL/GenBank/DDBJ databases">
        <title>Genome sequences of Streptomyces and Rhizobium isolates collected from root and soil.</title>
        <authorList>
            <person name="Chhettri S."/>
            <person name="Sevigny J.L."/>
            <person name="Sen A."/>
            <person name="Ennis N."/>
            <person name="Tisa L."/>
        </authorList>
    </citation>
    <scope>NUCLEOTIDE SEQUENCE [LARGE SCALE GENOMIC DNA]</scope>
    <source>
        <strain evidence="8 9">San01</strain>
    </source>
</reference>
<keyword evidence="5 7" id="KW-0408">Iron</keyword>
<evidence type="ECO:0000256" key="6">
    <source>
        <dbReference type="ARBA" id="ARBA00023033"/>
    </source>
</evidence>
<evidence type="ECO:0000256" key="2">
    <source>
        <dbReference type="ARBA" id="ARBA00022617"/>
    </source>
</evidence>
<dbReference type="GO" id="GO:0004497">
    <property type="term" value="F:monooxygenase activity"/>
    <property type="evidence" value="ECO:0007669"/>
    <property type="project" value="UniProtKB-KW"/>
</dbReference>
<protein>
    <submittedName>
        <fullName evidence="8">Cytochrome P450</fullName>
    </submittedName>
</protein>
<evidence type="ECO:0000256" key="7">
    <source>
        <dbReference type="RuleBase" id="RU000461"/>
    </source>
</evidence>
<dbReference type="AlphaFoldDB" id="A0A3S2W844"/>
<evidence type="ECO:0000313" key="8">
    <source>
        <dbReference type="EMBL" id="RVU16063.1"/>
    </source>
</evidence>
<keyword evidence="4 7" id="KW-0560">Oxidoreductase</keyword>
<dbReference type="GO" id="GO:0005506">
    <property type="term" value="F:iron ion binding"/>
    <property type="evidence" value="ECO:0007669"/>
    <property type="project" value="InterPro"/>
</dbReference>
<dbReference type="PRINTS" id="PR00359">
    <property type="entry name" value="BP450"/>
</dbReference>
<dbReference type="InterPro" id="IPR017972">
    <property type="entry name" value="Cyt_P450_CS"/>
</dbReference>